<dbReference type="EMBL" id="JADKGY010000005">
    <property type="protein sequence ID" value="MBK9982199.1"/>
    <property type="molecule type" value="Genomic_DNA"/>
</dbReference>
<protein>
    <submittedName>
        <fullName evidence="3">ComEC/Rec2 family competence protein</fullName>
    </submittedName>
</protein>
<evidence type="ECO:0000313" key="4">
    <source>
        <dbReference type="Proteomes" id="UP000808337"/>
    </source>
</evidence>
<dbReference type="AlphaFoldDB" id="A0A9D7SU65"/>
<name>A0A9D7SU65_9BACT</name>
<reference evidence="3 4" key="1">
    <citation type="submission" date="2020-10" db="EMBL/GenBank/DDBJ databases">
        <title>Connecting structure to function with the recovery of over 1000 high-quality activated sludge metagenome-assembled genomes encoding full-length rRNA genes using long-read sequencing.</title>
        <authorList>
            <person name="Singleton C.M."/>
            <person name="Petriglieri F."/>
            <person name="Kristensen J.M."/>
            <person name="Kirkegaard R.H."/>
            <person name="Michaelsen T.Y."/>
            <person name="Andersen M.H."/>
            <person name="Karst S.M."/>
            <person name="Dueholm M.S."/>
            <person name="Nielsen P.H."/>
            <person name="Albertsen M."/>
        </authorList>
    </citation>
    <scope>NUCLEOTIDE SEQUENCE [LARGE SCALE GENOMIC DNA]</scope>
    <source>
        <strain evidence="3">Ribe_18-Q3-R11-54_MAXAC.273</strain>
    </source>
</reference>
<feature type="transmembrane region" description="Helical" evidence="1">
    <location>
        <begin position="25"/>
        <end position="47"/>
    </location>
</feature>
<proteinExistence type="predicted"/>
<dbReference type="InterPro" id="IPR004477">
    <property type="entry name" value="ComEC_N"/>
</dbReference>
<comment type="caution">
    <text evidence="3">The sequence shown here is derived from an EMBL/GenBank/DDBJ whole genome shotgun (WGS) entry which is preliminary data.</text>
</comment>
<accession>A0A9D7SU65</accession>
<evidence type="ECO:0000259" key="2">
    <source>
        <dbReference type="Pfam" id="PF03772"/>
    </source>
</evidence>
<dbReference type="Pfam" id="PF03772">
    <property type="entry name" value="Competence"/>
    <property type="match status" value="1"/>
</dbReference>
<dbReference type="Proteomes" id="UP000808337">
    <property type="component" value="Unassembled WGS sequence"/>
</dbReference>
<feature type="transmembrane region" description="Helical" evidence="1">
    <location>
        <begin position="67"/>
        <end position="92"/>
    </location>
</feature>
<gene>
    <name evidence="3" type="ORF">IPP15_07195</name>
</gene>
<evidence type="ECO:0000256" key="1">
    <source>
        <dbReference type="SAM" id="Phobius"/>
    </source>
</evidence>
<feature type="domain" description="ComEC/Rec2-related protein" evidence="2">
    <location>
        <begin position="31"/>
        <end position="108"/>
    </location>
</feature>
<sequence length="112" mass="12766">MRLYGSDRSDMDNDVRRCICRFRSYACAIRSGMHVAIFTACFSFSWAPVQEFFLNESCDLVRIQLRSYFMLVLAGACPAVVRAGLMIILHLFGKAMGLNTQVWNLLGFWPSL</sequence>
<keyword evidence="1" id="KW-0812">Transmembrane</keyword>
<organism evidence="3 4">
    <name type="scientific">Candidatus Opimibacter skivensis</name>
    <dbReference type="NCBI Taxonomy" id="2982028"/>
    <lineage>
        <taxon>Bacteria</taxon>
        <taxon>Pseudomonadati</taxon>
        <taxon>Bacteroidota</taxon>
        <taxon>Saprospiria</taxon>
        <taxon>Saprospirales</taxon>
        <taxon>Saprospiraceae</taxon>
        <taxon>Candidatus Opimibacter</taxon>
    </lineage>
</organism>
<evidence type="ECO:0000313" key="3">
    <source>
        <dbReference type="EMBL" id="MBK9982199.1"/>
    </source>
</evidence>
<keyword evidence="1" id="KW-0472">Membrane</keyword>
<keyword evidence="1" id="KW-1133">Transmembrane helix</keyword>